<sequence>MEAQVLTITALNAQNAFNKANSEIKKTLQSLWPDHNFNRDITEMVDSYEAACELEGITQLTIADFEFLPEQDREYHFVDHQLNIIHRALNEGWTWKEGERGYYPVFNRAAGGSGFSLGLVGYCSSSSTVGARRTYKDERLAMHSAKKFLHLHSVIQNNE</sequence>
<organism evidence="1 2">
    <name type="scientific">Dyadobacter helix</name>
    <dbReference type="NCBI Taxonomy" id="2822344"/>
    <lineage>
        <taxon>Bacteria</taxon>
        <taxon>Pseudomonadati</taxon>
        <taxon>Bacteroidota</taxon>
        <taxon>Cytophagia</taxon>
        <taxon>Cytophagales</taxon>
        <taxon>Spirosomataceae</taxon>
        <taxon>Dyadobacter</taxon>
    </lineage>
</organism>
<proteinExistence type="predicted"/>
<dbReference type="Proteomes" id="UP000680038">
    <property type="component" value="Unassembled WGS sequence"/>
</dbReference>
<accession>A0A916NLM2</accession>
<keyword evidence="2" id="KW-1185">Reference proteome</keyword>
<protein>
    <submittedName>
        <fullName evidence="1">Uncharacterized protein</fullName>
    </submittedName>
</protein>
<evidence type="ECO:0000313" key="1">
    <source>
        <dbReference type="EMBL" id="CAG5001759.1"/>
    </source>
</evidence>
<dbReference type="AlphaFoldDB" id="A0A916NLM2"/>
<comment type="caution">
    <text evidence="1">The sequence shown here is derived from an EMBL/GenBank/DDBJ whole genome shotgun (WGS) entry which is preliminary data.</text>
</comment>
<evidence type="ECO:0000313" key="2">
    <source>
        <dbReference type="Proteomes" id="UP000680038"/>
    </source>
</evidence>
<gene>
    <name evidence="1" type="ORF">DYBT9275_02736</name>
</gene>
<name>A0A916NLM2_9BACT</name>
<dbReference type="EMBL" id="CAJRAF010000002">
    <property type="protein sequence ID" value="CAG5001759.1"/>
    <property type="molecule type" value="Genomic_DNA"/>
</dbReference>
<reference evidence="1" key="1">
    <citation type="submission" date="2021-04" db="EMBL/GenBank/DDBJ databases">
        <authorList>
            <person name="Rodrigo-Torres L."/>
            <person name="Arahal R. D."/>
            <person name="Lucena T."/>
        </authorList>
    </citation>
    <scope>NUCLEOTIDE SEQUENCE</scope>
    <source>
        <strain evidence="1">CECT 9275</strain>
    </source>
</reference>
<dbReference type="RefSeq" id="WP_215239317.1">
    <property type="nucleotide sequence ID" value="NZ_CAJRAF010000002.1"/>
</dbReference>